<dbReference type="PRINTS" id="PR00778">
    <property type="entry name" value="HTHARSR"/>
</dbReference>
<dbReference type="InterPro" id="IPR036388">
    <property type="entry name" value="WH-like_DNA-bd_sf"/>
</dbReference>
<evidence type="ECO:0000313" key="6">
    <source>
        <dbReference type="Proteomes" id="UP000092024"/>
    </source>
</evidence>
<dbReference type="CDD" id="cd00090">
    <property type="entry name" value="HTH_ARSR"/>
    <property type="match status" value="1"/>
</dbReference>
<accession>A0A1A5YU32</accession>
<keyword evidence="6" id="KW-1185">Reference proteome</keyword>
<dbReference type="Pfam" id="PF01022">
    <property type="entry name" value="HTH_5"/>
    <property type="match status" value="1"/>
</dbReference>
<evidence type="ECO:0000256" key="2">
    <source>
        <dbReference type="ARBA" id="ARBA00023125"/>
    </source>
</evidence>
<dbReference type="OrthoDB" id="9798835at2"/>
<feature type="domain" description="HTH arsR-type" evidence="4">
    <location>
        <begin position="4"/>
        <end position="99"/>
    </location>
</feature>
<dbReference type="RefSeq" id="WP_068678673.1">
    <property type="nucleotide sequence ID" value="NZ_LYPA01000021.1"/>
</dbReference>
<protein>
    <submittedName>
        <fullName evidence="5">Transcriptional regulator</fullName>
    </submittedName>
</protein>
<dbReference type="SMART" id="SM00418">
    <property type="entry name" value="HTH_ARSR"/>
    <property type="match status" value="1"/>
</dbReference>
<dbReference type="PANTHER" id="PTHR43132:SF6">
    <property type="entry name" value="HTH-TYPE TRANSCRIPTIONAL REPRESSOR CZRA"/>
    <property type="match status" value="1"/>
</dbReference>
<dbReference type="Proteomes" id="UP000092024">
    <property type="component" value="Unassembled WGS sequence"/>
</dbReference>
<reference evidence="5 6" key="1">
    <citation type="submission" date="2016-05" db="EMBL/GenBank/DDBJ databases">
        <title>Paenibacillus oryzae. sp. nov., isolated from the rice root.</title>
        <authorList>
            <person name="Zhang J."/>
            <person name="Zhang X."/>
        </authorList>
    </citation>
    <scope>NUCLEOTIDE SEQUENCE [LARGE SCALE GENOMIC DNA]</scope>
    <source>
        <strain evidence="5 6">1DrF-4</strain>
    </source>
</reference>
<dbReference type="InterPro" id="IPR051011">
    <property type="entry name" value="Metal_resp_trans_reg"/>
</dbReference>
<dbReference type="EMBL" id="LYPA01000021">
    <property type="protein sequence ID" value="OBR69132.1"/>
    <property type="molecule type" value="Genomic_DNA"/>
</dbReference>
<evidence type="ECO:0000259" key="4">
    <source>
        <dbReference type="PROSITE" id="PS50987"/>
    </source>
</evidence>
<name>A0A1A5YU32_9BACL</name>
<dbReference type="Gene3D" id="1.10.10.10">
    <property type="entry name" value="Winged helix-like DNA-binding domain superfamily/Winged helix DNA-binding domain"/>
    <property type="match status" value="1"/>
</dbReference>
<evidence type="ECO:0000256" key="3">
    <source>
        <dbReference type="ARBA" id="ARBA00023163"/>
    </source>
</evidence>
<dbReference type="PANTHER" id="PTHR43132">
    <property type="entry name" value="ARSENICAL RESISTANCE OPERON REPRESSOR ARSR-RELATED"/>
    <property type="match status" value="1"/>
</dbReference>
<proteinExistence type="predicted"/>
<sequence length="100" mass="11426">MGKQAVEIFRECLPILQTLSDEHRQDILLLLSENGRMTVNEITGRLTLSRPAVSHHLKLLRNAGVVNVEQEGTLRYYHLSMQESISLLRKLLTSLEQDCL</sequence>
<dbReference type="NCBIfam" id="NF033788">
    <property type="entry name" value="HTH_metalloreg"/>
    <property type="match status" value="1"/>
</dbReference>
<evidence type="ECO:0000313" key="5">
    <source>
        <dbReference type="EMBL" id="OBR69132.1"/>
    </source>
</evidence>
<dbReference type="InterPro" id="IPR011991">
    <property type="entry name" value="ArsR-like_HTH"/>
</dbReference>
<dbReference type="AlphaFoldDB" id="A0A1A5YU32"/>
<dbReference type="PROSITE" id="PS50987">
    <property type="entry name" value="HTH_ARSR_2"/>
    <property type="match status" value="1"/>
</dbReference>
<comment type="caution">
    <text evidence="5">The sequence shown here is derived from an EMBL/GenBank/DDBJ whole genome shotgun (WGS) entry which is preliminary data.</text>
</comment>
<dbReference type="STRING" id="1844972.A7K91_19805"/>
<dbReference type="GO" id="GO:0003677">
    <property type="term" value="F:DNA binding"/>
    <property type="evidence" value="ECO:0007669"/>
    <property type="project" value="UniProtKB-KW"/>
</dbReference>
<keyword evidence="2" id="KW-0238">DNA-binding</keyword>
<gene>
    <name evidence="5" type="ORF">A7K91_19805</name>
</gene>
<keyword evidence="1" id="KW-0805">Transcription regulation</keyword>
<evidence type="ECO:0000256" key="1">
    <source>
        <dbReference type="ARBA" id="ARBA00023015"/>
    </source>
</evidence>
<dbReference type="SUPFAM" id="SSF46785">
    <property type="entry name" value="Winged helix' DNA-binding domain"/>
    <property type="match status" value="1"/>
</dbReference>
<dbReference type="InterPro" id="IPR036390">
    <property type="entry name" value="WH_DNA-bd_sf"/>
</dbReference>
<dbReference type="InterPro" id="IPR001845">
    <property type="entry name" value="HTH_ArsR_DNA-bd_dom"/>
</dbReference>
<dbReference type="GO" id="GO:0003700">
    <property type="term" value="F:DNA-binding transcription factor activity"/>
    <property type="evidence" value="ECO:0007669"/>
    <property type="project" value="InterPro"/>
</dbReference>
<organism evidence="5 6">
    <name type="scientific">Paenibacillus oryzae</name>
    <dbReference type="NCBI Taxonomy" id="1844972"/>
    <lineage>
        <taxon>Bacteria</taxon>
        <taxon>Bacillati</taxon>
        <taxon>Bacillota</taxon>
        <taxon>Bacilli</taxon>
        <taxon>Bacillales</taxon>
        <taxon>Paenibacillaceae</taxon>
        <taxon>Paenibacillus</taxon>
    </lineage>
</organism>
<keyword evidence="3" id="KW-0804">Transcription</keyword>